<dbReference type="Gene3D" id="3.80.10.10">
    <property type="entry name" value="Ribonuclease Inhibitor"/>
    <property type="match status" value="1"/>
</dbReference>
<protein>
    <submittedName>
        <fullName evidence="1">Uncharacterized protein</fullName>
    </submittedName>
</protein>
<proteinExistence type="predicted"/>
<dbReference type="AlphaFoldDB" id="A0A167GFC3"/>
<dbReference type="Proteomes" id="UP000076738">
    <property type="component" value="Unassembled WGS sequence"/>
</dbReference>
<accession>A0A167GFC3</accession>
<dbReference type="STRING" id="1330018.A0A167GFC3"/>
<organism evidence="1 2">
    <name type="scientific">Calocera viscosa (strain TUFC12733)</name>
    <dbReference type="NCBI Taxonomy" id="1330018"/>
    <lineage>
        <taxon>Eukaryota</taxon>
        <taxon>Fungi</taxon>
        <taxon>Dikarya</taxon>
        <taxon>Basidiomycota</taxon>
        <taxon>Agaricomycotina</taxon>
        <taxon>Dacrymycetes</taxon>
        <taxon>Dacrymycetales</taxon>
        <taxon>Dacrymycetaceae</taxon>
        <taxon>Calocera</taxon>
    </lineage>
</organism>
<dbReference type="OrthoDB" id="3219769at2759"/>
<dbReference type="Gene3D" id="1.20.1280.50">
    <property type="match status" value="1"/>
</dbReference>
<sequence>MAHLSDQERTHHFTAMKTGSVESTLDITPWQSGYSPRTTYDEHGSINRLAEQLDLVLHRMQELGRDHRSSPTSQACSKPLADLRAVDTLSAQIDGIHRCYHAALHKLRCQAFLTAAPSAPITRLPDDILALIFELLGDTLRHYSSSMEKIIGGSYFLHKARPAQVVLASVCSRWRTAAHSAKALWTNVVWDESLPIAALEEWLSRGGNAPLDLTVVVTQCSSQSFATRLEVIRRVSPRLQALTLVGHTKFLHDIAQHWIDPAPLLNELSVQRLIGHCRIKPAVRCTTVRALHTVPSLRSLTVTGLRPPLEFHPASECHTTNALRQLTLEFNNRTTHLETILSLLRSSPLLQVLELRKVCFCTETHAQCFPDGFSGELVVLPDLEELEVKQPRRACFRWLQVLEVPNLYWVDMWPNKGWQEWLDWDGPEEPVHPLSVMGFVKS</sequence>
<keyword evidence="2" id="KW-1185">Reference proteome</keyword>
<evidence type="ECO:0000313" key="1">
    <source>
        <dbReference type="EMBL" id="KZO90496.1"/>
    </source>
</evidence>
<reference evidence="1 2" key="1">
    <citation type="journal article" date="2016" name="Mol. Biol. Evol.">
        <title>Comparative Genomics of Early-Diverging Mushroom-Forming Fungi Provides Insights into the Origins of Lignocellulose Decay Capabilities.</title>
        <authorList>
            <person name="Nagy L.G."/>
            <person name="Riley R."/>
            <person name="Tritt A."/>
            <person name="Adam C."/>
            <person name="Daum C."/>
            <person name="Floudas D."/>
            <person name="Sun H."/>
            <person name="Yadav J.S."/>
            <person name="Pangilinan J."/>
            <person name="Larsson K.H."/>
            <person name="Matsuura K."/>
            <person name="Barry K."/>
            <person name="Labutti K."/>
            <person name="Kuo R."/>
            <person name="Ohm R.A."/>
            <person name="Bhattacharya S.S."/>
            <person name="Shirouzu T."/>
            <person name="Yoshinaga Y."/>
            <person name="Martin F.M."/>
            <person name="Grigoriev I.V."/>
            <person name="Hibbett D.S."/>
        </authorList>
    </citation>
    <scope>NUCLEOTIDE SEQUENCE [LARGE SCALE GENOMIC DNA]</scope>
    <source>
        <strain evidence="1 2">TUFC12733</strain>
    </source>
</reference>
<gene>
    <name evidence="1" type="ORF">CALVIDRAFT_602896</name>
</gene>
<dbReference type="SUPFAM" id="SSF52047">
    <property type="entry name" value="RNI-like"/>
    <property type="match status" value="1"/>
</dbReference>
<name>A0A167GFC3_CALVF</name>
<evidence type="ECO:0000313" key="2">
    <source>
        <dbReference type="Proteomes" id="UP000076738"/>
    </source>
</evidence>
<dbReference type="InterPro" id="IPR032675">
    <property type="entry name" value="LRR_dom_sf"/>
</dbReference>
<dbReference type="EMBL" id="KV417340">
    <property type="protein sequence ID" value="KZO90496.1"/>
    <property type="molecule type" value="Genomic_DNA"/>
</dbReference>